<sequence>MLKLKGKIWGFRKTEVEEYINKLKMSQEAELEELSKKIEECQRETEILRHEFSTLTDTNDSFPAAILLELADKRVARISEYIDLDVDMEVLAIGKTIRQKTQVLENIIAEIDKDIEKETEIIAIELKNIVEIARGQERRKNINIGVLKDNESEQTYLGKGYWVEEPTSRVKELIIQMVSSASTLESTIKTDVNSITSDMMTDSRESEEEKEIVYSDLESAQQGSPEKRNPSIQEVAATFDSETKVDIFQHLGDSKTTLEAIPNEQLHSGAHEDISAVSDMNIIGRVAGEDITDSSGQIIIHKDEPITSNIMQRAKDEGRLSDLIIHMILPREEE</sequence>
<evidence type="ECO:0000256" key="1">
    <source>
        <dbReference type="SAM" id="Coils"/>
    </source>
</evidence>
<dbReference type="EMBL" id="SPQQ01000004">
    <property type="protein sequence ID" value="TGE37837.1"/>
    <property type="molecule type" value="Genomic_DNA"/>
</dbReference>
<comment type="caution">
    <text evidence="2">The sequence shown here is derived from an EMBL/GenBank/DDBJ whole genome shotgun (WGS) entry which is preliminary data.</text>
</comment>
<keyword evidence="3" id="KW-1185">Reference proteome</keyword>
<dbReference type="AlphaFoldDB" id="A0A4Z0R755"/>
<organism evidence="2 3">
    <name type="scientific">Desulfosporosinus fructosivorans</name>
    <dbReference type="NCBI Taxonomy" id="2018669"/>
    <lineage>
        <taxon>Bacteria</taxon>
        <taxon>Bacillati</taxon>
        <taxon>Bacillota</taxon>
        <taxon>Clostridia</taxon>
        <taxon>Eubacteriales</taxon>
        <taxon>Desulfitobacteriaceae</taxon>
        <taxon>Desulfosporosinus</taxon>
    </lineage>
</organism>
<keyword evidence="1" id="KW-0175">Coiled coil</keyword>
<feature type="coiled-coil region" evidence="1">
    <location>
        <begin position="24"/>
        <end position="51"/>
    </location>
</feature>
<protein>
    <submittedName>
        <fullName evidence="2">Uncharacterized protein</fullName>
    </submittedName>
</protein>
<name>A0A4Z0R755_9FIRM</name>
<proteinExistence type="predicted"/>
<dbReference type="Proteomes" id="UP000298460">
    <property type="component" value="Unassembled WGS sequence"/>
</dbReference>
<reference evidence="2 3" key="1">
    <citation type="submission" date="2019-03" db="EMBL/GenBank/DDBJ databases">
        <title>Draft Genome Sequence of Desulfosporosinus fructosivorans Strain 63.6F, Isolated from Marine Sediment in the Baltic Sea.</title>
        <authorList>
            <person name="Hausmann B."/>
            <person name="Vandieken V."/>
            <person name="Pjevac P."/>
            <person name="Schreck K."/>
            <person name="Herbold C.W."/>
            <person name="Loy A."/>
        </authorList>
    </citation>
    <scope>NUCLEOTIDE SEQUENCE [LARGE SCALE GENOMIC DNA]</scope>
    <source>
        <strain evidence="2 3">63.6F</strain>
    </source>
</reference>
<evidence type="ECO:0000313" key="3">
    <source>
        <dbReference type="Proteomes" id="UP000298460"/>
    </source>
</evidence>
<evidence type="ECO:0000313" key="2">
    <source>
        <dbReference type="EMBL" id="TGE37837.1"/>
    </source>
</evidence>
<accession>A0A4Z0R755</accession>
<gene>
    <name evidence="2" type="ORF">E4K67_14130</name>
</gene>